<gene>
    <name evidence="2" type="ORF">MPP7335_01380</name>
</gene>
<accession>A0A375YEW1</accession>
<proteinExistence type="predicted"/>
<dbReference type="CDD" id="cd07043">
    <property type="entry name" value="STAS_anti-anti-sigma_factors"/>
    <property type="match status" value="1"/>
</dbReference>
<dbReference type="RefSeq" id="WP_083142389.1">
    <property type="nucleotide sequence ID" value="NZ_MVID01000003.1"/>
</dbReference>
<evidence type="ECO:0000313" key="2">
    <source>
        <dbReference type="EMBL" id="SRX79643.1"/>
    </source>
</evidence>
<dbReference type="SUPFAM" id="SSF52091">
    <property type="entry name" value="SpoIIaa-like"/>
    <property type="match status" value="1"/>
</dbReference>
<reference evidence="2 3" key="1">
    <citation type="submission" date="2018-05" db="EMBL/GenBank/DDBJ databases">
        <authorList>
            <consortium name="IHU Genomes"/>
        </authorList>
    </citation>
    <scope>NUCLEOTIDE SEQUENCE [LARGE SCALE GENOMIC DNA]</scope>
    <source>
        <strain evidence="2 3">P7335</strain>
    </source>
</reference>
<dbReference type="AlphaFoldDB" id="A0A375YEW1"/>
<dbReference type="Gene3D" id="3.30.750.24">
    <property type="entry name" value="STAS domain"/>
    <property type="match status" value="1"/>
</dbReference>
<dbReference type="InterPro" id="IPR002645">
    <property type="entry name" value="STAS_dom"/>
</dbReference>
<dbReference type="InterPro" id="IPR036513">
    <property type="entry name" value="STAS_dom_sf"/>
</dbReference>
<dbReference type="Pfam" id="PF01740">
    <property type="entry name" value="STAS"/>
    <property type="match status" value="1"/>
</dbReference>
<sequence>MYGNPTFHCDGADIRAHCRQLATVVKVAGRLDSANVERAGRYLDRFIIPEKPFVLDLGDVDSFSEEAISLLFVVDDLCTAAGEEWSLIASRAVEQTLRDAGIEFPAAGSVPEALNHFADAMVARRRLLPLLTKTA</sequence>
<protein>
    <submittedName>
        <fullName evidence="2">Putative anti-anti-sigma factor [Mycobacterium tuberculosis H37Rv]</fullName>
    </submittedName>
</protein>
<name>A0A375YEW1_MYCPF</name>
<evidence type="ECO:0000313" key="3">
    <source>
        <dbReference type="Proteomes" id="UP000252008"/>
    </source>
</evidence>
<dbReference type="Proteomes" id="UP000252008">
    <property type="component" value="Unassembled WGS sequence"/>
</dbReference>
<keyword evidence="3" id="KW-1185">Reference proteome</keyword>
<evidence type="ECO:0000259" key="1">
    <source>
        <dbReference type="Pfam" id="PF01740"/>
    </source>
</evidence>
<dbReference type="EMBL" id="UEGS01000001">
    <property type="protein sequence ID" value="SRX79643.1"/>
    <property type="molecule type" value="Genomic_DNA"/>
</dbReference>
<organism evidence="2 3">
    <name type="scientific">Mycolicibacterium parafortuitum</name>
    <name type="common">Mycobacterium parafortuitum</name>
    <dbReference type="NCBI Taxonomy" id="39692"/>
    <lineage>
        <taxon>Bacteria</taxon>
        <taxon>Bacillati</taxon>
        <taxon>Actinomycetota</taxon>
        <taxon>Actinomycetes</taxon>
        <taxon>Mycobacteriales</taxon>
        <taxon>Mycobacteriaceae</taxon>
        <taxon>Mycolicibacterium</taxon>
    </lineage>
</organism>
<feature type="domain" description="STAS" evidence="1">
    <location>
        <begin position="15"/>
        <end position="103"/>
    </location>
</feature>
<dbReference type="STRING" id="39692.BST38_06320"/>